<protein>
    <submittedName>
        <fullName evidence="1">Uncharacterized protein</fullName>
    </submittedName>
</protein>
<gene>
    <name evidence="1" type="ORF">An05g01930</name>
</gene>
<reference evidence="1" key="1">
    <citation type="submission" date="2025-02" db="EMBL/GenBank/DDBJ databases">
        <authorList>
            <consortium name="NCBI Genome Project"/>
        </authorList>
    </citation>
    <scope>NUCLEOTIDE SEQUENCE</scope>
</reference>
<reference evidence="1" key="2">
    <citation type="submission" date="2025-08" db="UniProtKB">
        <authorList>
            <consortium name="RefSeq"/>
        </authorList>
    </citation>
    <scope>IDENTIFICATION</scope>
</reference>
<dbReference type="AlphaFoldDB" id="A0AAJ8C019"/>
<accession>A0AAJ8C019</accession>
<dbReference type="GeneID" id="84591147"/>
<dbReference type="RefSeq" id="XP_059606088.1">
    <property type="nucleotide sequence ID" value="XM_059747941.1"/>
</dbReference>
<sequence>MVESRSSWGQATQYLRPLALRLRYSIRSLADGIVYSWYDPQSPVIRFGGSSDLVGYRISACHAHCRSTSPAKLGMLPPREIYEVRHEASDTNAVRYEWSELGSISSEQCPQNIKSGVPLLVGQPAETHVET</sequence>
<dbReference type="KEGG" id="ang:An05g01930"/>
<proteinExistence type="predicted"/>
<organism evidence="1">
    <name type="scientific">Aspergillus niger</name>
    <dbReference type="NCBI Taxonomy" id="5061"/>
    <lineage>
        <taxon>Eukaryota</taxon>
        <taxon>Fungi</taxon>
        <taxon>Dikarya</taxon>
        <taxon>Ascomycota</taxon>
        <taxon>Pezizomycotina</taxon>
        <taxon>Eurotiomycetes</taxon>
        <taxon>Eurotiomycetidae</taxon>
        <taxon>Eurotiales</taxon>
        <taxon>Aspergillaceae</taxon>
        <taxon>Aspergillus</taxon>
        <taxon>Aspergillus subgen. Circumdati</taxon>
    </lineage>
</organism>
<name>A0AAJ8C019_ASPNG</name>
<dbReference type="VEuPathDB" id="FungiDB:An05g01930"/>
<evidence type="ECO:0000313" key="1">
    <source>
        <dbReference type="RefSeq" id="XP_059606088.1"/>
    </source>
</evidence>